<feature type="domain" description="Calcineurin-like phosphoesterase" evidence="1">
    <location>
        <begin position="1"/>
        <end position="164"/>
    </location>
</feature>
<dbReference type="OrthoDB" id="9780884at2"/>
<protein>
    <recommendedName>
        <fullName evidence="1">Calcineurin-like phosphoesterase domain-containing protein</fullName>
    </recommendedName>
</protein>
<accession>A0A7W9F4D4</accession>
<dbReference type="InterPro" id="IPR029052">
    <property type="entry name" value="Metallo-depent_PP-like"/>
</dbReference>
<evidence type="ECO:0000259" key="1">
    <source>
        <dbReference type="Pfam" id="PF00149"/>
    </source>
</evidence>
<reference evidence="2 3" key="1">
    <citation type="submission" date="2020-08" db="EMBL/GenBank/DDBJ databases">
        <title>Genomic Encyclopedia of Type Strains, Phase IV (KMG-IV): sequencing the most valuable type-strain genomes for metagenomic binning, comparative biology and taxonomic classification.</title>
        <authorList>
            <person name="Goeker M."/>
        </authorList>
    </citation>
    <scope>NUCLEOTIDE SEQUENCE [LARGE SCALE GENOMIC DNA]</scope>
    <source>
        <strain evidence="2 3">DSM 103336</strain>
    </source>
</reference>
<keyword evidence="3" id="KW-1185">Reference proteome</keyword>
<dbReference type="AlphaFoldDB" id="A0A7W9F4D4"/>
<dbReference type="Gene3D" id="3.60.21.10">
    <property type="match status" value="1"/>
</dbReference>
<proteinExistence type="predicted"/>
<name>A0A7W9F4D4_9SPHN</name>
<dbReference type="PANTHER" id="PTHR31302:SF0">
    <property type="entry name" value="TRANSMEMBRANE PROTEIN WITH METALLOPHOSPHOESTERASE DOMAIN"/>
    <property type="match status" value="1"/>
</dbReference>
<sequence>MRIALLSDIHVGNLVMRPKRLRSIVDAVNEAHPDIVLLAGDFVIGESYKGTARRALDLAPLASLRAPGGVFAVLGNHDHWTDPEAVRSSLRSAGVFVLENDAIRRGAITIVGIDDRFSGHDNIARSAQRAAKLGGIPIAFTHSPDLAPDMPKNMTVLFAGHTHCGQLVAPVVGPIVQYSRGRRLYDQKYSCGRIVEPRRVTIVTGGIGSGELPLRFNARPDWWLVELAPWKSDATYKRKVA</sequence>
<dbReference type="PANTHER" id="PTHR31302">
    <property type="entry name" value="TRANSMEMBRANE PROTEIN WITH METALLOPHOSPHOESTERASE DOMAIN-RELATED"/>
    <property type="match status" value="1"/>
</dbReference>
<organism evidence="2 3">
    <name type="scientific">Sphingomonas prati</name>
    <dbReference type="NCBI Taxonomy" id="1843237"/>
    <lineage>
        <taxon>Bacteria</taxon>
        <taxon>Pseudomonadati</taxon>
        <taxon>Pseudomonadota</taxon>
        <taxon>Alphaproteobacteria</taxon>
        <taxon>Sphingomonadales</taxon>
        <taxon>Sphingomonadaceae</taxon>
        <taxon>Sphingomonas</taxon>
    </lineage>
</organism>
<dbReference type="InterPro" id="IPR004843">
    <property type="entry name" value="Calcineurin-like_PHP"/>
</dbReference>
<gene>
    <name evidence="2" type="ORF">FHS99_002873</name>
</gene>
<evidence type="ECO:0000313" key="2">
    <source>
        <dbReference type="EMBL" id="MBB5730370.1"/>
    </source>
</evidence>
<dbReference type="SUPFAM" id="SSF56300">
    <property type="entry name" value="Metallo-dependent phosphatases"/>
    <property type="match status" value="1"/>
</dbReference>
<dbReference type="Pfam" id="PF00149">
    <property type="entry name" value="Metallophos"/>
    <property type="match status" value="1"/>
</dbReference>
<dbReference type="GO" id="GO:0016787">
    <property type="term" value="F:hydrolase activity"/>
    <property type="evidence" value="ECO:0007669"/>
    <property type="project" value="InterPro"/>
</dbReference>
<comment type="caution">
    <text evidence="2">The sequence shown here is derived from an EMBL/GenBank/DDBJ whole genome shotgun (WGS) entry which is preliminary data.</text>
</comment>
<evidence type="ECO:0000313" key="3">
    <source>
        <dbReference type="Proteomes" id="UP000546701"/>
    </source>
</evidence>
<dbReference type="RefSeq" id="WP_157177098.1">
    <property type="nucleotide sequence ID" value="NZ_JACIJR010000007.1"/>
</dbReference>
<dbReference type="EMBL" id="JACIJR010000007">
    <property type="protein sequence ID" value="MBB5730370.1"/>
    <property type="molecule type" value="Genomic_DNA"/>
</dbReference>
<dbReference type="InterPro" id="IPR051158">
    <property type="entry name" value="Metallophosphoesterase_sf"/>
</dbReference>
<dbReference type="Proteomes" id="UP000546701">
    <property type="component" value="Unassembled WGS sequence"/>
</dbReference>